<evidence type="ECO:0000313" key="3">
    <source>
        <dbReference type="EMBL" id="ADV63678.1"/>
    </source>
</evidence>
<name>E8R3U8_ISOPI</name>
<evidence type="ECO:0008006" key="5">
    <source>
        <dbReference type="Google" id="ProtNLM"/>
    </source>
</evidence>
<proteinExistence type="predicted"/>
<dbReference type="EMBL" id="CP002353">
    <property type="protein sequence ID" value="ADV63678.1"/>
    <property type="molecule type" value="Genomic_DNA"/>
</dbReference>
<dbReference type="RefSeq" id="WP_013565966.1">
    <property type="nucleotide sequence ID" value="NC_014962.1"/>
</dbReference>
<feature type="transmembrane region" description="Helical" evidence="2">
    <location>
        <begin position="242"/>
        <end position="261"/>
    </location>
</feature>
<keyword evidence="4" id="KW-1185">Reference proteome</keyword>
<evidence type="ECO:0000313" key="4">
    <source>
        <dbReference type="Proteomes" id="UP000008631"/>
    </source>
</evidence>
<keyword evidence="2" id="KW-0812">Transmembrane</keyword>
<dbReference type="AlphaFoldDB" id="E8R3U8"/>
<dbReference type="KEGG" id="ipa:Isop_3113"/>
<dbReference type="Proteomes" id="UP000008631">
    <property type="component" value="Chromosome"/>
</dbReference>
<dbReference type="HOGENOM" id="CLU_921009_0_0_0"/>
<reference evidence="3 4" key="2">
    <citation type="journal article" date="2011" name="Stand. Genomic Sci.">
        <title>Complete genome sequence of Isosphaera pallida type strain (IS1B).</title>
        <authorList>
            <consortium name="US DOE Joint Genome Institute (JGI-PGF)"/>
            <person name="Goker M."/>
            <person name="Cleland D."/>
            <person name="Saunders E."/>
            <person name="Lapidus A."/>
            <person name="Nolan M."/>
            <person name="Lucas S."/>
            <person name="Hammon N."/>
            <person name="Deshpande S."/>
            <person name="Cheng J.F."/>
            <person name="Tapia R."/>
            <person name="Han C."/>
            <person name="Goodwin L."/>
            <person name="Pitluck S."/>
            <person name="Liolios K."/>
            <person name="Pagani I."/>
            <person name="Ivanova N."/>
            <person name="Mavromatis K."/>
            <person name="Pati A."/>
            <person name="Chen A."/>
            <person name="Palaniappan K."/>
            <person name="Land M."/>
            <person name="Hauser L."/>
            <person name="Chang Y.J."/>
            <person name="Jeffries C.D."/>
            <person name="Detter J.C."/>
            <person name="Beck B."/>
            <person name="Woyke T."/>
            <person name="Bristow J."/>
            <person name="Eisen J.A."/>
            <person name="Markowitz V."/>
            <person name="Hugenholtz P."/>
            <person name="Kyrpides N.C."/>
            <person name="Klenk H.P."/>
        </authorList>
    </citation>
    <scope>NUCLEOTIDE SEQUENCE [LARGE SCALE GENOMIC DNA]</scope>
    <source>
        <strain evidence="4">ATCC 43644 / DSM 9630 / IS1B</strain>
    </source>
</reference>
<protein>
    <recommendedName>
        <fullName evidence="5">DoxX family protein</fullName>
    </recommendedName>
</protein>
<feature type="region of interest" description="Disordered" evidence="1">
    <location>
        <begin position="317"/>
        <end position="373"/>
    </location>
</feature>
<evidence type="ECO:0000256" key="1">
    <source>
        <dbReference type="SAM" id="MobiDB-lite"/>
    </source>
</evidence>
<organism evidence="3 4">
    <name type="scientific">Isosphaera pallida (strain ATCC 43644 / DSM 9630 / IS1B)</name>
    <dbReference type="NCBI Taxonomy" id="575540"/>
    <lineage>
        <taxon>Bacteria</taxon>
        <taxon>Pseudomonadati</taxon>
        <taxon>Planctomycetota</taxon>
        <taxon>Planctomycetia</taxon>
        <taxon>Isosphaerales</taxon>
        <taxon>Isosphaeraceae</taxon>
        <taxon>Isosphaera</taxon>
    </lineage>
</organism>
<feature type="compositionally biased region" description="Basic and acidic residues" evidence="1">
    <location>
        <begin position="350"/>
        <end position="362"/>
    </location>
</feature>
<feature type="transmembrane region" description="Helical" evidence="2">
    <location>
        <begin position="281"/>
        <end position="306"/>
    </location>
</feature>
<feature type="compositionally biased region" description="Polar residues" evidence="1">
    <location>
        <begin position="363"/>
        <end position="373"/>
    </location>
</feature>
<dbReference type="STRING" id="575540.Isop_3113"/>
<keyword evidence="2" id="KW-0472">Membrane</keyword>
<dbReference type="OrthoDB" id="262907at2"/>
<gene>
    <name evidence="3" type="ordered locus">Isop_3113</name>
</gene>
<dbReference type="eggNOG" id="COG2259">
    <property type="taxonomic scope" value="Bacteria"/>
</dbReference>
<keyword evidence="2" id="KW-1133">Transmembrane helix</keyword>
<reference key="1">
    <citation type="submission" date="2010-11" db="EMBL/GenBank/DDBJ databases">
        <title>The complete sequence of chromosome of Isophaera pallida ATCC 43644.</title>
        <authorList>
            <consortium name="US DOE Joint Genome Institute (JGI-PGF)"/>
            <person name="Lucas S."/>
            <person name="Copeland A."/>
            <person name="Lapidus A."/>
            <person name="Bruce D."/>
            <person name="Goodwin L."/>
            <person name="Pitluck S."/>
            <person name="Kyrpides N."/>
            <person name="Mavromatis K."/>
            <person name="Pagani I."/>
            <person name="Ivanova N."/>
            <person name="Saunders E."/>
            <person name="Brettin T."/>
            <person name="Detter J.C."/>
            <person name="Han C."/>
            <person name="Tapia R."/>
            <person name="Land M."/>
            <person name="Hauser L."/>
            <person name="Markowitz V."/>
            <person name="Cheng J.-F."/>
            <person name="Hugenholtz P."/>
            <person name="Woyke T."/>
            <person name="Wu D."/>
            <person name="Eisen J.A."/>
        </authorList>
    </citation>
    <scope>NUCLEOTIDE SEQUENCE</scope>
    <source>
        <strain>ATCC 43644</strain>
    </source>
</reference>
<dbReference type="InParanoid" id="E8R3U8"/>
<feature type="transmembrane region" description="Helical" evidence="2">
    <location>
        <begin position="218"/>
        <end position="235"/>
    </location>
</feature>
<feature type="transmembrane region" description="Helical" evidence="2">
    <location>
        <begin position="12"/>
        <end position="33"/>
    </location>
</feature>
<evidence type="ECO:0000256" key="2">
    <source>
        <dbReference type="SAM" id="Phobius"/>
    </source>
</evidence>
<accession>E8R3U8</accession>
<sequence>MSRSLSPTAAAYPGFFAAFALIALRIVIGWHFFYEGVWKIETLSTNNRFTSEGYLRYASGPLGEVFRRMIPDVYGFEMLDIEAIEKDWTRRLEARARHYGFDEAQKAEAQKQLAAKLDEARSWFADPTNDLKIKRYKDDIAYILQIEQDSGSLWFELAAARDLRSAADATRRQLIGTVDGWANDLAASWDQLATPDQLETAGRYFPPTFDLWNNRLDWIDLATIVGLTACGFGLMAGLFTRLSLLGTIALLSLFYLSAPPFPGVPTSPMSEGHYLMVNKNLVELVACLVLLAFPTEYWVGLDAALFGARRRRKLAEAAARNQSDGDSPDGGLARHSHGDAPDNNGDAYDPESHQVGDPERTELASSPGRSQGY</sequence>